<dbReference type="AlphaFoldDB" id="A0A5C1ANC4"/>
<protein>
    <submittedName>
        <fullName evidence="1">Uncharacterized protein</fullName>
    </submittedName>
</protein>
<dbReference type="KEGG" id="lrs:PX52LOC_08031"/>
<name>A0A5C1ANC4_9BACT</name>
<proteinExistence type="predicted"/>
<dbReference type="Proteomes" id="UP000324974">
    <property type="component" value="Chromosome"/>
</dbReference>
<gene>
    <name evidence="1" type="ORF">PX52LOC_08031</name>
</gene>
<keyword evidence="2" id="KW-1185">Reference proteome</keyword>
<dbReference type="RefSeq" id="WP_149115154.1">
    <property type="nucleotide sequence ID" value="NZ_CP042425.1"/>
</dbReference>
<evidence type="ECO:0000313" key="1">
    <source>
        <dbReference type="EMBL" id="QEL20909.1"/>
    </source>
</evidence>
<accession>A0A5C1ANC4</accession>
<dbReference type="EMBL" id="CP042425">
    <property type="protein sequence ID" value="QEL20909.1"/>
    <property type="molecule type" value="Genomic_DNA"/>
</dbReference>
<organism evidence="1 2">
    <name type="scientific">Limnoglobus roseus</name>
    <dbReference type="NCBI Taxonomy" id="2598579"/>
    <lineage>
        <taxon>Bacteria</taxon>
        <taxon>Pseudomonadati</taxon>
        <taxon>Planctomycetota</taxon>
        <taxon>Planctomycetia</taxon>
        <taxon>Gemmatales</taxon>
        <taxon>Gemmataceae</taxon>
        <taxon>Limnoglobus</taxon>
    </lineage>
</organism>
<reference evidence="2" key="1">
    <citation type="submission" date="2019-08" db="EMBL/GenBank/DDBJ databases">
        <title>Limnoglobus roseus gen. nov., sp. nov., a novel freshwater planctomycete with a giant genome from the family Gemmataceae.</title>
        <authorList>
            <person name="Kulichevskaya I.S."/>
            <person name="Naumoff D.G."/>
            <person name="Miroshnikov K."/>
            <person name="Ivanova A."/>
            <person name="Philippov D.A."/>
            <person name="Hakobyan A."/>
            <person name="Rijpstra I.C."/>
            <person name="Sinninghe Damste J.S."/>
            <person name="Liesack W."/>
            <person name="Dedysh S.N."/>
        </authorList>
    </citation>
    <scope>NUCLEOTIDE SEQUENCE [LARGE SCALE GENOMIC DNA]</scope>
    <source>
        <strain evidence="2">PX52</strain>
    </source>
</reference>
<evidence type="ECO:0000313" key="2">
    <source>
        <dbReference type="Proteomes" id="UP000324974"/>
    </source>
</evidence>
<sequence length="90" mass="10268">MKVTFELYTHWVQYGRPGGTQLDFDVNRGSTFLGRFESREVAELEIRRLEKAAEGRWPGATVDEEFDSYEIKVVQVPDGSEGTEPNEIAE</sequence>